<dbReference type="GO" id="GO:0005829">
    <property type="term" value="C:cytosol"/>
    <property type="evidence" value="ECO:0007669"/>
    <property type="project" value="TreeGrafter"/>
</dbReference>
<dbReference type="InterPro" id="IPR036412">
    <property type="entry name" value="HAD-like_sf"/>
</dbReference>
<evidence type="ECO:0008006" key="3">
    <source>
        <dbReference type="Google" id="ProtNLM"/>
    </source>
</evidence>
<dbReference type="Proteomes" id="UP000177942">
    <property type="component" value="Unassembled WGS sequence"/>
</dbReference>
<dbReference type="PANTHER" id="PTHR43434">
    <property type="entry name" value="PHOSPHOGLYCOLATE PHOSPHATASE"/>
    <property type="match status" value="1"/>
</dbReference>
<dbReference type="Pfam" id="PF13419">
    <property type="entry name" value="HAD_2"/>
    <property type="match status" value="1"/>
</dbReference>
<evidence type="ECO:0000313" key="2">
    <source>
        <dbReference type="Proteomes" id="UP000177942"/>
    </source>
</evidence>
<proteinExistence type="predicted"/>
<dbReference type="Gene3D" id="1.10.150.240">
    <property type="entry name" value="Putative phosphatase, domain 2"/>
    <property type="match status" value="1"/>
</dbReference>
<dbReference type="SFLD" id="SFLDS00003">
    <property type="entry name" value="Haloacid_Dehalogenase"/>
    <property type="match status" value="1"/>
</dbReference>
<name>A0A1G1ZKS9_9BACT</name>
<gene>
    <name evidence="1" type="ORF">A3A16_00440</name>
</gene>
<dbReference type="GO" id="GO:0006281">
    <property type="term" value="P:DNA repair"/>
    <property type="evidence" value="ECO:0007669"/>
    <property type="project" value="TreeGrafter"/>
</dbReference>
<protein>
    <recommendedName>
        <fullName evidence="3">HAD family hydrolase</fullName>
    </recommendedName>
</protein>
<dbReference type="InterPro" id="IPR023198">
    <property type="entry name" value="PGP-like_dom2"/>
</dbReference>
<dbReference type="PANTHER" id="PTHR43434:SF1">
    <property type="entry name" value="PHOSPHOGLYCOLATE PHOSPHATASE"/>
    <property type="match status" value="1"/>
</dbReference>
<comment type="caution">
    <text evidence="1">The sequence shown here is derived from an EMBL/GenBank/DDBJ whole genome shotgun (WGS) entry which is preliminary data.</text>
</comment>
<dbReference type="AlphaFoldDB" id="A0A1G1ZKS9"/>
<dbReference type="InterPro" id="IPR023214">
    <property type="entry name" value="HAD_sf"/>
</dbReference>
<dbReference type="STRING" id="1798407.A3A16_00440"/>
<sequence>MFDWDGTLFDSFTLSYNSAVEIFRRFSLPPPPEETYRDEISANFIEFYRKYGIPPEITHDKLNEIRKRFFLQHWQGAVLNDAAEKVLLECKNLRILTAIVSAEVPAILNSRLTELKLLPLIDRVRGGAWPKENALRETLEFFKVEAGNSFYADDTFDGMLAAKKVGIVTVGCTWGYNSKQHIMSANPDFIIDSLEELIEIIKNGEE</sequence>
<dbReference type="Gene3D" id="3.40.50.1000">
    <property type="entry name" value="HAD superfamily/HAD-like"/>
    <property type="match status" value="1"/>
</dbReference>
<dbReference type="SUPFAM" id="SSF56784">
    <property type="entry name" value="HAD-like"/>
    <property type="match status" value="1"/>
</dbReference>
<organism evidence="1 2">
    <name type="scientific">Candidatus Harrisonbacteria bacterium RIFCSPLOWO2_01_FULL_44_18</name>
    <dbReference type="NCBI Taxonomy" id="1798407"/>
    <lineage>
        <taxon>Bacteria</taxon>
        <taxon>Candidatus Harrisoniibacteriota</taxon>
    </lineage>
</organism>
<dbReference type="InterPro" id="IPR050155">
    <property type="entry name" value="HAD-like_hydrolase_sf"/>
</dbReference>
<evidence type="ECO:0000313" key="1">
    <source>
        <dbReference type="EMBL" id="OGY65154.1"/>
    </source>
</evidence>
<dbReference type="GO" id="GO:0008967">
    <property type="term" value="F:phosphoglycolate phosphatase activity"/>
    <property type="evidence" value="ECO:0007669"/>
    <property type="project" value="TreeGrafter"/>
</dbReference>
<dbReference type="InterPro" id="IPR041492">
    <property type="entry name" value="HAD_2"/>
</dbReference>
<dbReference type="SFLD" id="SFLDG01129">
    <property type="entry name" value="C1.5:_HAD__Beta-PGM__Phosphata"/>
    <property type="match status" value="1"/>
</dbReference>
<dbReference type="EMBL" id="MHJJ01000014">
    <property type="protein sequence ID" value="OGY65154.1"/>
    <property type="molecule type" value="Genomic_DNA"/>
</dbReference>
<accession>A0A1G1ZKS9</accession>
<reference evidence="1 2" key="1">
    <citation type="journal article" date="2016" name="Nat. Commun.">
        <title>Thousands of microbial genomes shed light on interconnected biogeochemical processes in an aquifer system.</title>
        <authorList>
            <person name="Anantharaman K."/>
            <person name="Brown C.T."/>
            <person name="Hug L.A."/>
            <person name="Sharon I."/>
            <person name="Castelle C.J."/>
            <person name="Probst A.J."/>
            <person name="Thomas B.C."/>
            <person name="Singh A."/>
            <person name="Wilkins M.J."/>
            <person name="Karaoz U."/>
            <person name="Brodie E.L."/>
            <person name="Williams K.H."/>
            <person name="Hubbard S.S."/>
            <person name="Banfield J.F."/>
        </authorList>
    </citation>
    <scope>NUCLEOTIDE SEQUENCE [LARGE SCALE GENOMIC DNA]</scope>
</reference>